<gene>
    <name evidence="6" type="ORF">SK069_08755</name>
</gene>
<dbReference type="InterPro" id="IPR008927">
    <property type="entry name" value="6-PGluconate_DH-like_C_sf"/>
</dbReference>
<evidence type="ECO:0000259" key="5">
    <source>
        <dbReference type="SMART" id="SM00984"/>
    </source>
</evidence>
<dbReference type="InterPro" id="IPR028359">
    <property type="entry name" value="UDP_ManNAc/GlcNAc_DH"/>
</dbReference>
<dbReference type="SUPFAM" id="SSF52413">
    <property type="entry name" value="UDP-glucose/GDP-mannose dehydrogenase C-terminal domain"/>
    <property type="match status" value="1"/>
</dbReference>
<dbReference type="SUPFAM" id="SSF48179">
    <property type="entry name" value="6-phosphogluconate dehydrogenase C-terminal domain-like"/>
    <property type="match status" value="1"/>
</dbReference>
<name>A0ABU4VJ06_9ACTN</name>
<sequence>MDLDVAVVGLGRVGLPLALAFADRGLRTIGIDVDASRTDAVAAGRMPFFEPGADEVLARVQGRADATLEVSRDVAQAARAKHVVLTLGTPSFSHIEIDVSQIRSVLDDLLPHLREGHCLVLRSTIAPGTTEFVAGYLELHRGLVVGRDVFVAHVPERIAASRFFDEISTLPCIVGGVGERSGEEAASVFAALGAPIVQTTPVEAELAKIWTNILRYTLFALPNRLMMECEQYGANVFEVIDLINRDYPRGGMKLPGMTAGTCLRKDFTFSEERSPAPGMLLAVSRVNESVPLFLVDGLKRRLPGETLRARKVAVLGLAFKSDTDDERDSLSFKLIRLLERELALVAAHDPLSPSSTLTLEEAVSGADAVVLATNHSDWQDAATLERIAALAAPGAVLADPWDCFGQRAVFGPASELAADVADRDGHVAAQPLA</sequence>
<dbReference type="Proteomes" id="UP001277761">
    <property type="component" value="Unassembled WGS sequence"/>
</dbReference>
<dbReference type="Pfam" id="PF03721">
    <property type="entry name" value="UDPG_MGDP_dh_N"/>
    <property type="match status" value="1"/>
</dbReference>
<comment type="similarity">
    <text evidence="1 4">Belongs to the UDP-glucose/GDP-mannose dehydrogenase family.</text>
</comment>
<dbReference type="RefSeq" id="WP_319953833.1">
    <property type="nucleotide sequence ID" value="NZ_JAXAVX010000003.1"/>
</dbReference>
<evidence type="ECO:0000256" key="2">
    <source>
        <dbReference type="ARBA" id="ARBA00023002"/>
    </source>
</evidence>
<feature type="domain" description="UDP-glucose/GDP-mannose dehydrogenase C-terminal" evidence="5">
    <location>
        <begin position="313"/>
        <end position="406"/>
    </location>
</feature>
<dbReference type="InterPro" id="IPR036291">
    <property type="entry name" value="NAD(P)-bd_dom_sf"/>
</dbReference>
<dbReference type="PIRSF" id="PIRSF000124">
    <property type="entry name" value="UDPglc_GDPman_dh"/>
    <property type="match status" value="1"/>
</dbReference>
<evidence type="ECO:0000256" key="1">
    <source>
        <dbReference type="ARBA" id="ARBA00006601"/>
    </source>
</evidence>
<dbReference type="Gene3D" id="3.40.50.720">
    <property type="entry name" value="NAD(P)-binding Rossmann-like Domain"/>
    <property type="match status" value="2"/>
</dbReference>
<keyword evidence="2" id="KW-0560">Oxidoreductase</keyword>
<dbReference type="EMBL" id="JAXAVX010000003">
    <property type="protein sequence ID" value="MDX8151679.1"/>
    <property type="molecule type" value="Genomic_DNA"/>
</dbReference>
<dbReference type="PIRSF" id="PIRSF500136">
    <property type="entry name" value="UDP_ManNAc_DH"/>
    <property type="match status" value="1"/>
</dbReference>
<dbReference type="InterPro" id="IPR014027">
    <property type="entry name" value="UDP-Glc/GDP-Man_DH_C"/>
</dbReference>
<evidence type="ECO:0000256" key="3">
    <source>
        <dbReference type="ARBA" id="ARBA00023027"/>
    </source>
</evidence>
<dbReference type="Pfam" id="PF00984">
    <property type="entry name" value="UDPG_MGDP_dh"/>
    <property type="match status" value="1"/>
</dbReference>
<dbReference type="SUPFAM" id="SSF51735">
    <property type="entry name" value="NAD(P)-binding Rossmann-fold domains"/>
    <property type="match status" value="1"/>
</dbReference>
<evidence type="ECO:0000256" key="4">
    <source>
        <dbReference type="PIRNR" id="PIRNR000124"/>
    </source>
</evidence>
<accession>A0ABU4VJ06</accession>
<comment type="caution">
    <text evidence="6">The sequence shown here is derived from an EMBL/GenBank/DDBJ whole genome shotgun (WGS) entry which is preliminary data.</text>
</comment>
<organism evidence="6 7">
    <name type="scientific">Patulibacter brassicae</name>
    <dbReference type="NCBI Taxonomy" id="1705717"/>
    <lineage>
        <taxon>Bacteria</taxon>
        <taxon>Bacillati</taxon>
        <taxon>Actinomycetota</taxon>
        <taxon>Thermoleophilia</taxon>
        <taxon>Solirubrobacterales</taxon>
        <taxon>Patulibacteraceae</taxon>
        <taxon>Patulibacter</taxon>
    </lineage>
</organism>
<dbReference type="Pfam" id="PF03720">
    <property type="entry name" value="UDPG_MGDP_dh_C"/>
    <property type="match status" value="1"/>
</dbReference>
<proteinExistence type="inferred from homology"/>
<dbReference type="PANTHER" id="PTHR43491:SF2">
    <property type="entry name" value="UDP-N-ACETYL-D-MANNOSAMINE DEHYDROGENASE"/>
    <property type="match status" value="1"/>
</dbReference>
<reference evidence="6 7" key="1">
    <citation type="submission" date="2023-11" db="EMBL/GenBank/DDBJ databases">
        <authorList>
            <person name="Xu M."/>
            <person name="Jiang T."/>
        </authorList>
    </citation>
    <scope>NUCLEOTIDE SEQUENCE [LARGE SCALE GENOMIC DNA]</scope>
    <source>
        <strain evidence="6 7">SD</strain>
    </source>
</reference>
<dbReference type="InterPro" id="IPR014026">
    <property type="entry name" value="UDP-Glc/GDP-Man_DH_dimer"/>
</dbReference>
<keyword evidence="3" id="KW-0520">NAD</keyword>
<keyword evidence="7" id="KW-1185">Reference proteome</keyword>
<dbReference type="PANTHER" id="PTHR43491">
    <property type="entry name" value="UDP-N-ACETYL-D-MANNOSAMINE DEHYDROGENASE"/>
    <property type="match status" value="1"/>
</dbReference>
<dbReference type="SMART" id="SM00984">
    <property type="entry name" value="UDPG_MGDP_dh_C"/>
    <property type="match status" value="1"/>
</dbReference>
<evidence type="ECO:0000313" key="6">
    <source>
        <dbReference type="EMBL" id="MDX8151679.1"/>
    </source>
</evidence>
<dbReference type="InterPro" id="IPR001732">
    <property type="entry name" value="UDP-Glc/GDP-Man_DH_N"/>
</dbReference>
<dbReference type="NCBIfam" id="TIGR03026">
    <property type="entry name" value="NDP-sugDHase"/>
    <property type="match status" value="1"/>
</dbReference>
<dbReference type="InterPro" id="IPR036220">
    <property type="entry name" value="UDP-Glc/GDP-Man_DH_C_sf"/>
</dbReference>
<evidence type="ECO:0000313" key="7">
    <source>
        <dbReference type="Proteomes" id="UP001277761"/>
    </source>
</evidence>
<protein>
    <submittedName>
        <fullName evidence="6">Nucleotide sugar dehydrogenase</fullName>
    </submittedName>
</protein>
<dbReference type="InterPro" id="IPR017476">
    <property type="entry name" value="UDP-Glc/GDP-Man"/>
</dbReference>